<dbReference type="AlphaFoldDB" id="A0A366HCP1"/>
<reference evidence="2 3" key="1">
    <citation type="submission" date="2018-06" db="EMBL/GenBank/DDBJ databases">
        <title>Genomic Encyclopedia of Type Strains, Phase IV (KMG-IV): sequencing the most valuable type-strain genomes for metagenomic binning, comparative biology and taxonomic classification.</title>
        <authorList>
            <person name="Goeker M."/>
        </authorList>
    </citation>
    <scope>NUCLEOTIDE SEQUENCE [LARGE SCALE GENOMIC DNA]</scope>
    <source>
        <strain evidence="2 3">DSM 25532</strain>
    </source>
</reference>
<feature type="transmembrane region" description="Helical" evidence="1">
    <location>
        <begin position="121"/>
        <end position="141"/>
    </location>
</feature>
<proteinExistence type="predicted"/>
<evidence type="ECO:0000313" key="2">
    <source>
        <dbReference type="EMBL" id="RBP39599.1"/>
    </source>
</evidence>
<gene>
    <name evidence="2" type="ORF">DES53_10926</name>
</gene>
<dbReference type="RefSeq" id="WP_113960500.1">
    <property type="nucleotide sequence ID" value="NZ_QNRR01000009.1"/>
</dbReference>
<feature type="transmembrane region" description="Helical" evidence="1">
    <location>
        <begin position="14"/>
        <end position="33"/>
    </location>
</feature>
<organism evidence="2 3">
    <name type="scientific">Roseimicrobium gellanilyticum</name>
    <dbReference type="NCBI Taxonomy" id="748857"/>
    <lineage>
        <taxon>Bacteria</taxon>
        <taxon>Pseudomonadati</taxon>
        <taxon>Verrucomicrobiota</taxon>
        <taxon>Verrucomicrobiia</taxon>
        <taxon>Verrucomicrobiales</taxon>
        <taxon>Verrucomicrobiaceae</taxon>
        <taxon>Roseimicrobium</taxon>
    </lineage>
</organism>
<accession>A0A366HCP1</accession>
<protein>
    <submittedName>
        <fullName evidence="2">Uncharacterized protein</fullName>
    </submittedName>
</protein>
<evidence type="ECO:0000313" key="3">
    <source>
        <dbReference type="Proteomes" id="UP000253426"/>
    </source>
</evidence>
<name>A0A366HCP1_9BACT</name>
<comment type="caution">
    <text evidence="2">The sequence shown here is derived from an EMBL/GenBank/DDBJ whole genome shotgun (WGS) entry which is preliminary data.</text>
</comment>
<keyword evidence="1" id="KW-0472">Membrane</keyword>
<sequence>MNTLIEFARTHLELFLRIVAVAQFSLVIANLFIGRILNFKPDIDRMSPLVRDVFIIHSWFITITLAIWTVLTWRFAHEMANAPTELSRWLCWAMAGFWGIRCAAQWLHYSPVHWRGIPSRTFLHWLFFLGYGAWTVVYALAATA</sequence>
<dbReference type="OrthoDB" id="190640at2"/>
<keyword evidence="3" id="KW-1185">Reference proteome</keyword>
<feature type="transmembrane region" description="Helical" evidence="1">
    <location>
        <begin position="87"/>
        <end position="109"/>
    </location>
</feature>
<keyword evidence="1" id="KW-0812">Transmembrane</keyword>
<keyword evidence="1" id="KW-1133">Transmembrane helix</keyword>
<dbReference type="EMBL" id="QNRR01000009">
    <property type="protein sequence ID" value="RBP39599.1"/>
    <property type="molecule type" value="Genomic_DNA"/>
</dbReference>
<evidence type="ECO:0000256" key="1">
    <source>
        <dbReference type="SAM" id="Phobius"/>
    </source>
</evidence>
<feature type="transmembrane region" description="Helical" evidence="1">
    <location>
        <begin position="54"/>
        <end position="75"/>
    </location>
</feature>
<dbReference type="Proteomes" id="UP000253426">
    <property type="component" value="Unassembled WGS sequence"/>
</dbReference>